<evidence type="ECO:0000256" key="9">
    <source>
        <dbReference type="RuleBase" id="RU362122"/>
    </source>
</evidence>
<gene>
    <name evidence="10" type="ORF">SAMN02745973_01459</name>
</gene>
<dbReference type="AlphaFoldDB" id="A0A1T4MUQ1"/>
<feature type="transmembrane region" description="Helical" evidence="9">
    <location>
        <begin position="335"/>
        <end position="356"/>
    </location>
</feature>
<dbReference type="GO" id="GO:0015190">
    <property type="term" value="F:L-leucine transmembrane transporter activity"/>
    <property type="evidence" value="ECO:0007669"/>
    <property type="project" value="TreeGrafter"/>
</dbReference>
<dbReference type="PANTHER" id="PTHR30588">
    <property type="entry name" value="BRANCHED-CHAIN AMINO ACID TRANSPORT SYSTEM 2 CARRIER PROTEIN"/>
    <property type="match status" value="1"/>
</dbReference>
<keyword evidence="3 9" id="KW-0813">Transport</keyword>
<dbReference type="NCBIfam" id="TIGR00796">
    <property type="entry name" value="livcs"/>
    <property type="match status" value="1"/>
</dbReference>
<feature type="transmembrane region" description="Helical" evidence="9">
    <location>
        <begin position="117"/>
        <end position="134"/>
    </location>
</feature>
<name>A0A1T4MUQ1_9FIRM</name>
<feature type="transmembrane region" description="Helical" evidence="9">
    <location>
        <begin position="146"/>
        <end position="168"/>
    </location>
</feature>
<feature type="transmembrane region" description="Helical" evidence="9">
    <location>
        <begin position="41"/>
        <end position="63"/>
    </location>
</feature>
<keyword evidence="11" id="KW-1185">Reference proteome</keyword>
<evidence type="ECO:0000256" key="3">
    <source>
        <dbReference type="ARBA" id="ARBA00022448"/>
    </source>
</evidence>
<proteinExistence type="inferred from homology"/>
<keyword evidence="5 9" id="KW-0812">Transmembrane</keyword>
<evidence type="ECO:0000256" key="5">
    <source>
        <dbReference type="ARBA" id="ARBA00022692"/>
    </source>
</evidence>
<dbReference type="EMBL" id="FUWV01000008">
    <property type="protein sequence ID" value="SJZ70557.1"/>
    <property type="molecule type" value="Genomic_DNA"/>
</dbReference>
<dbReference type="GO" id="GO:0005886">
    <property type="term" value="C:plasma membrane"/>
    <property type="evidence" value="ECO:0007669"/>
    <property type="project" value="UniProtKB-SubCell"/>
</dbReference>
<keyword evidence="7 9" id="KW-1133">Transmembrane helix</keyword>
<feature type="transmembrane region" description="Helical" evidence="9">
    <location>
        <begin position="268"/>
        <end position="292"/>
    </location>
</feature>
<evidence type="ECO:0000256" key="4">
    <source>
        <dbReference type="ARBA" id="ARBA00022475"/>
    </source>
</evidence>
<accession>A0A1T4MUQ1</accession>
<feature type="transmembrane region" description="Helical" evidence="9">
    <location>
        <begin position="84"/>
        <end position="105"/>
    </location>
</feature>
<comment type="subcellular location">
    <subcellularLocation>
        <location evidence="1 9">Cell membrane</location>
        <topology evidence="1 9">Multi-pass membrane protein</topology>
    </subcellularLocation>
</comment>
<evidence type="ECO:0000256" key="1">
    <source>
        <dbReference type="ARBA" id="ARBA00004651"/>
    </source>
</evidence>
<feature type="transmembrane region" description="Helical" evidence="9">
    <location>
        <begin position="180"/>
        <end position="204"/>
    </location>
</feature>
<evidence type="ECO:0000256" key="8">
    <source>
        <dbReference type="ARBA" id="ARBA00023136"/>
    </source>
</evidence>
<dbReference type="InterPro" id="IPR004685">
    <property type="entry name" value="Brnchd-chn_aa_trnsp_Livcs"/>
</dbReference>
<feature type="transmembrane region" description="Helical" evidence="9">
    <location>
        <begin position="12"/>
        <end position="29"/>
    </location>
</feature>
<dbReference type="GO" id="GO:0015818">
    <property type="term" value="P:isoleucine transport"/>
    <property type="evidence" value="ECO:0007669"/>
    <property type="project" value="TreeGrafter"/>
</dbReference>
<keyword evidence="4" id="KW-1003">Cell membrane</keyword>
<feature type="transmembrane region" description="Helical" evidence="9">
    <location>
        <begin position="368"/>
        <end position="385"/>
    </location>
</feature>
<dbReference type="Proteomes" id="UP000196365">
    <property type="component" value="Unassembled WGS sequence"/>
</dbReference>
<evidence type="ECO:0000313" key="10">
    <source>
        <dbReference type="EMBL" id="SJZ70557.1"/>
    </source>
</evidence>
<dbReference type="Pfam" id="PF05525">
    <property type="entry name" value="Branch_AA_trans"/>
    <property type="match status" value="1"/>
</dbReference>
<dbReference type="PANTHER" id="PTHR30588:SF0">
    <property type="entry name" value="BRANCHED-CHAIN AMINO ACID PERMEASE BRNQ"/>
    <property type="match status" value="1"/>
</dbReference>
<comment type="similarity">
    <text evidence="2 9">Belongs to the branched chain amino acid transporter family.</text>
</comment>
<evidence type="ECO:0000256" key="7">
    <source>
        <dbReference type="ARBA" id="ARBA00022989"/>
    </source>
</evidence>
<feature type="transmembrane region" description="Helical" evidence="9">
    <location>
        <begin position="312"/>
        <end position="329"/>
    </location>
</feature>
<dbReference type="GO" id="GO:0005304">
    <property type="term" value="F:L-valine transmembrane transporter activity"/>
    <property type="evidence" value="ECO:0007669"/>
    <property type="project" value="TreeGrafter"/>
</dbReference>
<organism evidence="10 11">
    <name type="scientific">Garciella nitratireducens DSM 15102</name>
    <dbReference type="NCBI Taxonomy" id="1121911"/>
    <lineage>
        <taxon>Bacteria</taxon>
        <taxon>Bacillati</taxon>
        <taxon>Bacillota</taxon>
        <taxon>Clostridia</taxon>
        <taxon>Eubacteriales</taxon>
        <taxon>Eubacteriaceae</taxon>
        <taxon>Garciella</taxon>
    </lineage>
</organism>
<keyword evidence="6 9" id="KW-0029">Amino-acid transport</keyword>
<protein>
    <recommendedName>
        <fullName evidence="9">Branched-chain amino acid transport system carrier protein</fullName>
    </recommendedName>
</protein>
<evidence type="ECO:0000256" key="6">
    <source>
        <dbReference type="ARBA" id="ARBA00022970"/>
    </source>
</evidence>
<keyword evidence="8 9" id="KW-0472">Membrane</keyword>
<reference evidence="10 11" key="1">
    <citation type="submission" date="2017-02" db="EMBL/GenBank/DDBJ databases">
        <authorList>
            <person name="Peterson S.W."/>
        </authorList>
    </citation>
    <scope>NUCLEOTIDE SEQUENCE [LARGE SCALE GENOMIC DNA]</scope>
    <source>
        <strain evidence="10 11">DSM 15102</strain>
    </source>
</reference>
<dbReference type="GO" id="GO:0015188">
    <property type="term" value="F:L-isoleucine transmembrane transporter activity"/>
    <property type="evidence" value="ECO:0007669"/>
    <property type="project" value="TreeGrafter"/>
</dbReference>
<sequence>MLVKKIRKDSLTIGFALFATFFGAGNLIFPPALGLQSGNSWFSAILGLLLSGILIPVVGIIVISYTGGSTRKLTKPIGENFYKWFILAITLFLTFVAIPRTGAVATEMGIQAIFPKVPRVISIIAFFIITYYFANDKSNVVDKIGNILTPILLIILLLIVFKGILTPIATPIKTPLKNSFATAFIGGYQTGDLLASFMIASIFLSDIARRGYISDKERNKVTINAGIIAILGLLIVYGGLLYIGATGSSLFSAETERVELLLGLVDKILGRVGIVGLAISVTLACLTTSIGLTSSVSDYFNELFDNKISYETLVKIICIFGIFIGLLGVEKIVAITNPVFIVLYPVSIVILLLGLFHKFIPNQGSYKGAVFATLIISIIEALSSIGVKSTLFDNIIFLIPFSKQGFGWILPAIIGFIGGTFMFKEQFEISKIKEKHTEKTEV</sequence>
<feature type="transmembrane region" description="Helical" evidence="9">
    <location>
        <begin position="225"/>
        <end position="248"/>
    </location>
</feature>
<comment type="function">
    <text evidence="9">Component of the transport system for branched-chain amino acids.</text>
</comment>
<dbReference type="GO" id="GO:0015820">
    <property type="term" value="P:L-leucine transport"/>
    <property type="evidence" value="ECO:0007669"/>
    <property type="project" value="TreeGrafter"/>
</dbReference>
<evidence type="ECO:0000256" key="2">
    <source>
        <dbReference type="ARBA" id="ARBA00008540"/>
    </source>
</evidence>
<feature type="transmembrane region" description="Helical" evidence="9">
    <location>
        <begin position="405"/>
        <end position="423"/>
    </location>
</feature>
<evidence type="ECO:0000313" key="11">
    <source>
        <dbReference type="Proteomes" id="UP000196365"/>
    </source>
</evidence>